<keyword evidence="2" id="KW-1185">Reference proteome</keyword>
<dbReference type="PANTHER" id="PTHR30288:SF0">
    <property type="entry name" value="FLAGELLAR HOOK-ASSOCIATED PROTEIN 2"/>
    <property type="match status" value="1"/>
</dbReference>
<protein>
    <submittedName>
        <fullName evidence="1">Uncharacterized protein</fullName>
    </submittedName>
</protein>
<comment type="caution">
    <text evidence="1">The sequence shown here is derived from an EMBL/GenBank/DDBJ whole genome shotgun (WGS) entry which is preliminary data.</text>
</comment>
<accession>A0A6L5XVJ3</accession>
<dbReference type="GO" id="GO:0009421">
    <property type="term" value="C:bacterial-type flagellum filament cap"/>
    <property type="evidence" value="ECO:0007669"/>
    <property type="project" value="InterPro"/>
</dbReference>
<sequence length="425" mass="47907">MIQAVYNHLLTCYSPKQTAASNNTHKRSELRRIYNHIIKVNKNAPLYRISMSDDSQLFAIGLKEASMELNNVLSSFIQPDNNPFDAINAHSSNPEIASVSLLNDDTENLPESFTLEIANLAKSQINSSIEVPIKGYRPKSGSYRFIAKIDDEQYEFQFKATPDDDNQKILANLSDLINKADIGLSSFIHEVDSSHIELHITSNETGDWGEKLFELRDTDSPANQIGLVEYYGLNNIVQNSSNASFSINGEKKEATNNQLILNRCLKLNLSAPTDEPVKIGYIPDSKKILSSVEQFTDTYNHIIQLAREYPSHQGMSRKLIQEIKHSLTPFKNDLESCGIEWNEKNQLTIDKSLARQAIEEGDMQKLFSKASSLVSSLMKKSAYITINPIDYVDKTLITYPNFQKPGINHPYASSIYGGLLFNYYC</sequence>
<dbReference type="EMBL" id="VUMT01000003">
    <property type="protein sequence ID" value="MSS62836.1"/>
    <property type="molecule type" value="Genomic_DNA"/>
</dbReference>
<evidence type="ECO:0000313" key="2">
    <source>
        <dbReference type="Proteomes" id="UP000482209"/>
    </source>
</evidence>
<gene>
    <name evidence="1" type="ORF">FYJ58_02955</name>
</gene>
<name>A0A6L5XVJ3_9FIRM</name>
<evidence type="ECO:0000313" key="1">
    <source>
        <dbReference type="EMBL" id="MSS62836.1"/>
    </source>
</evidence>
<dbReference type="GO" id="GO:0071973">
    <property type="term" value="P:bacterial-type flagellum-dependent cell motility"/>
    <property type="evidence" value="ECO:0007669"/>
    <property type="project" value="TreeGrafter"/>
</dbReference>
<dbReference type="PANTHER" id="PTHR30288">
    <property type="entry name" value="FLAGELLAR CAP/ASSEMBLY PROTEIN FLID"/>
    <property type="match status" value="1"/>
</dbReference>
<dbReference type="InterPro" id="IPR040026">
    <property type="entry name" value="FliD"/>
</dbReference>
<proteinExistence type="predicted"/>
<dbReference type="RefSeq" id="WP_154517008.1">
    <property type="nucleotide sequence ID" value="NZ_VUMT01000003.1"/>
</dbReference>
<dbReference type="AlphaFoldDB" id="A0A6L5XVJ3"/>
<organism evidence="1 2">
    <name type="scientific">Velocimicrobium porci</name>
    <dbReference type="NCBI Taxonomy" id="2606634"/>
    <lineage>
        <taxon>Bacteria</taxon>
        <taxon>Bacillati</taxon>
        <taxon>Bacillota</taxon>
        <taxon>Clostridia</taxon>
        <taxon>Lachnospirales</taxon>
        <taxon>Lachnospiraceae</taxon>
        <taxon>Velocimicrobium</taxon>
    </lineage>
</organism>
<reference evidence="1 2" key="1">
    <citation type="submission" date="2019-08" db="EMBL/GenBank/DDBJ databases">
        <title>In-depth cultivation of the pig gut microbiome towards novel bacterial diversity and tailored functional studies.</title>
        <authorList>
            <person name="Wylensek D."/>
            <person name="Hitch T.C.A."/>
            <person name="Clavel T."/>
        </authorList>
    </citation>
    <scope>NUCLEOTIDE SEQUENCE [LARGE SCALE GENOMIC DNA]</scope>
    <source>
        <strain evidence="1 2">WCA-693-APC-MOT-I</strain>
    </source>
</reference>
<dbReference type="Proteomes" id="UP000482209">
    <property type="component" value="Unassembled WGS sequence"/>
</dbReference>